<comment type="catalytic activity">
    <reaction evidence="1 11">
        <text>1-(5-phospho-beta-D-ribosyl)-5'-AMP + H2O = 1-(5-phospho-beta-D-ribosyl)-5-[(5-phospho-beta-D-ribosylamino)methylideneamino]imidazole-4-carboxamide</text>
        <dbReference type="Rhea" id="RHEA:20049"/>
        <dbReference type="ChEBI" id="CHEBI:15377"/>
        <dbReference type="ChEBI" id="CHEBI:58435"/>
        <dbReference type="ChEBI" id="CHEBI:59457"/>
        <dbReference type="EC" id="3.5.4.19"/>
    </reaction>
</comment>
<comment type="pathway">
    <text evidence="4">Amino-acid biosynthesis; L-histidine biosynthesis; L-histidine from 5-phospho-alpha-D-ribose 1-diphosphate: step 2/9.</text>
</comment>
<evidence type="ECO:0000256" key="8">
    <source>
        <dbReference type="ARBA" id="ARBA00022605"/>
    </source>
</evidence>
<dbReference type="Proteomes" id="UP000598997">
    <property type="component" value="Unassembled WGS sequence"/>
</dbReference>
<keyword evidence="11" id="KW-0479">Metal-binding</keyword>
<dbReference type="NCBIfam" id="NF000768">
    <property type="entry name" value="PRK00051.1"/>
    <property type="match status" value="1"/>
</dbReference>
<comment type="function">
    <text evidence="11">Catalyzes the hydrolysis of the adenine ring of phosphoribosyl-AMP.</text>
</comment>
<dbReference type="RefSeq" id="WP_066761632.1">
    <property type="nucleotide sequence ID" value="NZ_BMIO01000006.1"/>
</dbReference>
<keyword evidence="10 11" id="KW-0368">Histidine biosynthesis</keyword>
<dbReference type="GO" id="GO:0008270">
    <property type="term" value="F:zinc ion binding"/>
    <property type="evidence" value="ECO:0007669"/>
    <property type="project" value="UniProtKB-UniRule"/>
</dbReference>
<protein>
    <recommendedName>
        <fullName evidence="11">Phosphoribosyl-AMP cyclohydrolase</fullName>
        <shortName evidence="11">PRA-CH</shortName>
        <ecNumber evidence="11">3.5.4.19</ecNumber>
    </recommendedName>
</protein>
<dbReference type="EMBL" id="BMIO01000006">
    <property type="protein sequence ID" value="GGD47204.1"/>
    <property type="molecule type" value="Genomic_DNA"/>
</dbReference>
<reference evidence="13 14" key="1">
    <citation type="journal article" date="2014" name="Int. J. Syst. Evol. Microbiol.">
        <title>Complete genome sequence of Corynebacterium casei LMG S-19264T (=DSM 44701T), isolated from a smear-ripened cheese.</title>
        <authorList>
            <consortium name="US DOE Joint Genome Institute (JGI-PGF)"/>
            <person name="Walter F."/>
            <person name="Albersmeier A."/>
            <person name="Kalinowski J."/>
            <person name="Ruckert C."/>
        </authorList>
    </citation>
    <scope>NUCLEOTIDE SEQUENCE [LARGE SCALE GENOMIC DNA]</scope>
    <source>
        <strain evidence="13 14">CGMCC 1.15358</strain>
    </source>
</reference>
<comment type="similarity">
    <text evidence="11">Belongs to the PRA-CH family.</text>
</comment>
<dbReference type="OrthoDB" id="9795769at2"/>
<proteinExistence type="inferred from homology"/>
<dbReference type="InterPro" id="IPR038019">
    <property type="entry name" value="PRib_AMP_CycHydrolase_sf"/>
</dbReference>
<comment type="similarity">
    <text evidence="6">In the N-terminal section; belongs to the PRA-CH family.</text>
</comment>
<gene>
    <name evidence="11" type="primary">hisI</name>
    <name evidence="13" type="ORF">GCM10010989_21830</name>
</gene>
<dbReference type="EC" id="3.5.4.19" evidence="11"/>
<evidence type="ECO:0000259" key="12">
    <source>
        <dbReference type="Pfam" id="PF01502"/>
    </source>
</evidence>
<sequence>MTTETVETTDQFKPRFDEKGLITAVCVAADGGEVLMVAHMNDEALELTRKSGFAHFWSRSRGELWKKGETSGHVLEVVEMLVDCDQDCLVLRVNAAGPACHTNAPTCFYRRVTDKGLECTS</sequence>
<dbReference type="PANTHER" id="PTHR42945">
    <property type="entry name" value="HISTIDINE BIOSYNTHESIS BIFUNCTIONAL PROTEIN"/>
    <property type="match status" value="1"/>
</dbReference>
<accession>A0A917DLX3</accession>
<comment type="pathway">
    <text evidence="3 11">Amino-acid biosynthesis; L-histidine biosynthesis; L-histidine from 5-phospho-alpha-D-ribose 1-diphosphate: step 3/9.</text>
</comment>
<feature type="binding site" evidence="11">
    <location>
        <position position="85"/>
    </location>
    <ligand>
        <name>Mg(2+)</name>
        <dbReference type="ChEBI" id="CHEBI:18420"/>
    </ligand>
</feature>
<evidence type="ECO:0000256" key="1">
    <source>
        <dbReference type="ARBA" id="ARBA00000024"/>
    </source>
</evidence>
<dbReference type="AlphaFoldDB" id="A0A917DLX3"/>
<dbReference type="PANTHER" id="PTHR42945:SF1">
    <property type="entry name" value="HISTIDINE BIOSYNTHESIS BIFUNCTIONAL PROTEIN HIS7"/>
    <property type="match status" value="1"/>
</dbReference>
<comment type="catalytic activity">
    <reaction evidence="2">
        <text>1-(5-phospho-beta-D-ribosyl)-ATP + H2O = 1-(5-phospho-beta-D-ribosyl)-5'-AMP + diphosphate + H(+)</text>
        <dbReference type="Rhea" id="RHEA:22828"/>
        <dbReference type="ChEBI" id="CHEBI:15377"/>
        <dbReference type="ChEBI" id="CHEBI:15378"/>
        <dbReference type="ChEBI" id="CHEBI:33019"/>
        <dbReference type="ChEBI" id="CHEBI:59457"/>
        <dbReference type="ChEBI" id="CHEBI:73183"/>
        <dbReference type="EC" id="3.6.1.31"/>
    </reaction>
</comment>
<evidence type="ECO:0000256" key="7">
    <source>
        <dbReference type="ARBA" id="ARBA00022490"/>
    </source>
</evidence>
<feature type="binding site" evidence="11">
    <location>
        <position position="107"/>
    </location>
    <ligand>
        <name>Zn(2+)</name>
        <dbReference type="ChEBI" id="CHEBI:29105"/>
        <note>ligand shared between dimeric partners</note>
    </ligand>
</feature>
<comment type="cofactor">
    <cofactor evidence="11">
        <name>Mg(2+)</name>
        <dbReference type="ChEBI" id="CHEBI:18420"/>
    </cofactor>
    <text evidence="11">Binds 1 Mg(2+) ion per subunit.</text>
</comment>
<dbReference type="GO" id="GO:0000105">
    <property type="term" value="P:L-histidine biosynthetic process"/>
    <property type="evidence" value="ECO:0007669"/>
    <property type="project" value="UniProtKB-UniRule"/>
</dbReference>
<evidence type="ECO:0000256" key="6">
    <source>
        <dbReference type="ARBA" id="ARBA00008299"/>
    </source>
</evidence>
<dbReference type="HAMAP" id="MF_01021">
    <property type="entry name" value="HisI"/>
    <property type="match status" value="1"/>
</dbReference>
<keyword evidence="14" id="KW-1185">Reference proteome</keyword>
<evidence type="ECO:0000256" key="2">
    <source>
        <dbReference type="ARBA" id="ARBA00001460"/>
    </source>
</evidence>
<evidence type="ECO:0000313" key="13">
    <source>
        <dbReference type="EMBL" id="GGD47204.1"/>
    </source>
</evidence>
<comment type="caution">
    <text evidence="13">The sequence shown here is derived from an EMBL/GenBank/DDBJ whole genome shotgun (WGS) entry which is preliminary data.</text>
</comment>
<comment type="subcellular location">
    <subcellularLocation>
        <location evidence="11">Cytoplasm</location>
    </subcellularLocation>
</comment>
<keyword evidence="9 11" id="KW-0378">Hydrolase</keyword>
<dbReference type="Gene3D" id="3.10.20.810">
    <property type="entry name" value="Phosphoribosyl-AMP cyclohydrolase"/>
    <property type="match status" value="1"/>
</dbReference>
<feature type="binding site" evidence="11">
    <location>
        <position position="84"/>
    </location>
    <ligand>
        <name>Zn(2+)</name>
        <dbReference type="ChEBI" id="CHEBI:29105"/>
        <note>ligand shared between dimeric partners</note>
    </ligand>
</feature>
<evidence type="ECO:0000256" key="10">
    <source>
        <dbReference type="ARBA" id="ARBA00023102"/>
    </source>
</evidence>
<dbReference type="InterPro" id="IPR026660">
    <property type="entry name" value="PRA-CH"/>
</dbReference>
<evidence type="ECO:0000313" key="14">
    <source>
        <dbReference type="Proteomes" id="UP000598997"/>
    </source>
</evidence>
<evidence type="ECO:0000256" key="9">
    <source>
        <dbReference type="ARBA" id="ARBA00022801"/>
    </source>
</evidence>
<dbReference type="GO" id="GO:0000287">
    <property type="term" value="F:magnesium ion binding"/>
    <property type="evidence" value="ECO:0007669"/>
    <property type="project" value="UniProtKB-UniRule"/>
</dbReference>
<evidence type="ECO:0000256" key="5">
    <source>
        <dbReference type="ARBA" id="ARBA00007731"/>
    </source>
</evidence>
<keyword evidence="11" id="KW-0460">Magnesium</keyword>
<dbReference type="GO" id="GO:0004635">
    <property type="term" value="F:phosphoribosyl-AMP cyclohydrolase activity"/>
    <property type="evidence" value="ECO:0007669"/>
    <property type="project" value="UniProtKB-UniRule"/>
</dbReference>
<evidence type="ECO:0000256" key="11">
    <source>
        <dbReference type="HAMAP-Rule" id="MF_01021"/>
    </source>
</evidence>
<feature type="binding site" evidence="11">
    <location>
        <position position="100"/>
    </location>
    <ligand>
        <name>Zn(2+)</name>
        <dbReference type="ChEBI" id="CHEBI:29105"/>
        <note>ligand shared between dimeric partners</note>
    </ligand>
</feature>
<keyword evidence="8 11" id="KW-0028">Amino-acid biosynthesis</keyword>
<comment type="subunit">
    <text evidence="11">Homodimer.</text>
</comment>
<comment type="cofactor">
    <cofactor evidence="11">
        <name>Zn(2+)</name>
        <dbReference type="ChEBI" id="CHEBI:29105"/>
    </cofactor>
    <text evidence="11">Binds 1 zinc ion per subunit.</text>
</comment>
<keyword evidence="7 11" id="KW-0963">Cytoplasm</keyword>
<organism evidence="13 14">
    <name type="scientific">Croceicoccus pelagius</name>
    <dbReference type="NCBI Taxonomy" id="1703341"/>
    <lineage>
        <taxon>Bacteria</taxon>
        <taxon>Pseudomonadati</taxon>
        <taxon>Pseudomonadota</taxon>
        <taxon>Alphaproteobacteria</taxon>
        <taxon>Sphingomonadales</taxon>
        <taxon>Erythrobacteraceae</taxon>
        <taxon>Croceicoccus</taxon>
    </lineage>
</organism>
<feature type="binding site" evidence="11">
    <location>
        <position position="83"/>
    </location>
    <ligand>
        <name>Mg(2+)</name>
        <dbReference type="ChEBI" id="CHEBI:18420"/>
    </ligand>
</feature>
<feature type="domain" description="Phosphoribosyl-AMP cyclohydrolase" evidence="12">
    <location>
        <begin position="36"/>
        <end position="109"/>
    </location>
</feature>
<dbReference type="SUPFAM" id="SSF141734">
    <property type="entry name" value="HisI-like"/>
    <property type="match status" value="1"/>
</dbReference>
<dbReference type="FunFam" id="3.10.20.810:FF:000001">
    <property type="entry name" value="Histidine biosynthesis bifunctional protein HisIE"/>
    <property type="match status" value="1"/>
</dbReference>
<keyword evidence="11" id="KW-0862">Zinc</keyword>
<name>A0A917DLX3_9SPHN</name>
<evidence type="ECO:0000256" key="4">
    <source>
        <dbReference type="ARBA" id="ARBA00005204"/>
    </source>
</evidence>
<dbReference type="GO" id="GO:0005737">
    <property type="term" value="C:cytoplasm"/>
    <property type="evidence" value="ECO:0007669"/>
    <property type="project" value="UniProtKB-SubCell"/>
</dbReference>
<evidence type="ECO:0000256" key="3">
    <source>
        <dbReference type="ARBA" id="ARBA00005169"/>
    </source>
</evidence>
<comment type="similarity">
    <text evidence="5">In the C-terminal section; belongs to the PRA-PH family.</text>
</comment>
<feature type="binding site" evidence="11">
    <location>
        <position position="87"/>
    </location>
    <ligand>
        <name>Mg(2+)</name>
        <dbReference type="ChEBI" id="CHEBI:18420"/>
    </ligand>
</feature>
<dbReference type="InterPro" id="IPR002496">
    <property type="entry name" value="PRib_AMP_CycHydrolase_dom"/>
</dbReference>
<dbReference type="GO" id="GO:0004636">
    <property type="term" value="F:phosphoribosyl-ATP diphosphatase activity"/>
    <property type="evidence" value="ECO:0007669"/>
    <property type="project" value="UniProtKB-EC"/>
</dbReference>
<dbReference type="Pfam" id="PF01502">
    <property type="entry name" value="PRA-CH"/>
    <property type="match status" value="1"/>
</dbReference>